<feature type="transmembrane region" description="Helical" evidence="2">
    <location>
        <begin position="313"/>
        <end position="335"/>
    </location>
</feature>
<accession>A0ABV8QE86</accession>
<dbReference type="PANTHER" id="PTHR40940">
    <property type="entry name" value="PROTEIN BATD-RELATED"/>
    <property type="match status" value="1"/>
</dbReference>
<organism evidence="4 5">
    <name type="scientific">Marinobacter lacisalsi</name>
    <dbReference type="NCBI Taxonomy" id="475979"/>
    <lineage>
        <taxon>Bacteria</taxon>
        <taxon>Pseudomonadati</taxon>
        <taxon>Pseudomonadota</taxon>
        <taxon>Gammaproteobacteria</taxon>
        <taxon>Pseudomonadales</taxon>
        <taxon>Marinobacteraceae</taxon>
        <taxon>Marinobacter</taxon>
    </lineage>
</organism>
<comment type="caution">
    <text evidence="4">The sequence shown here is derived from an EMBL/GenBank/DDBJ whole genome shotgun (WGS) entry which is preliminary data.</text>
</comment>
<feature type="compositionally biased region" description="Basic and acidic residues" evidence="1">
    <location>
        <begin position="440"/>
        <end position="451"/>
    </location>
</feature>
<keyword evidence="3" id="KW-0732">Signal</keyword>
<keyword evidence="2" id="KW-1133">Transmembrane helix</keyword>
<dbReference type="PANTHER" id="PTHR40940:SF1">
    <property type="entry name" value="PROTEIN BATD"/>
    <property type="match status" value="1"/>
</dbReference>
<protein>
    <submittedName>
        <fullName evidence="4">BatD family protein</fullName>
    </submittedName>
</protein>
<dbReference type="Proteomes" id="UP001595798">
    <property type="component" value="Unassembled WGS sequence"/>
</dbReference>
<sequence length="462" mass="50944">MALNRRWPNALLALLAWLPLIGVAQQPQQEEVAFIELSASEDEVYVQQQLHLTVKLYYTNQVIQGQLNDPEHPDAVIEKLGEQKQYRELVAGERYRVVERDYVIFPQKPGRLQLPPLDFQGTARDPRGHHYRIADSAVLFPVTVKDIPASFSGRTWLPATDVSLGASGLDRTGPVQPGDNLTRTLTLTARGLPATTLPALHINYPDAIKSYPEPEQRQSSAGADGVVGELQQTMALVPVSDQGGDITLPEVRIPWWDVVEDREKVAVLPARTIQLASAPVAAETPRPTAESFDDGKGNEGTEQEASPAAPTQWVWPILVALLAIGWATTVAAWWLQSRRPPPAIAKREGSGNETQRFRTLCDQAKALDPAFFNGFPAWAGELTAQRCRTTDEALDILSDKHLTRVVDVWRESLFRSAGGAAPDGNELASALKDARRKWHDRVSKGQRDGRALPDLYPEGLNP</sequence>
<dbReference type="EMBL" id="JBHSDI010000010">
    <property type="protein sequence ID" value="MFC4258600.1"/>
    <property type="molecule type" value="Genomic_DNA"/>
</dbReference>
<feature type="region of interest" description="Disordered" evidence="1">
    <location>
        <begin position="278"/>
        <end position="308"/>
    </location>
</feature>
<evidence type="ECO:0000313" key="5">
    <source>
        <dbReference type="Proteomes" id="UP001595798"/>
    </source>
</evidence>
<name>A0ABV8QE86_9GAMM</name>
<evidence type="ECO:0000313" key="4">
    <source>
        <dbReference type="EMBL" id="MFC4258600.1"/>
    </source>
</evidence>
<keyword evidence="2" id="KW-0472">Membrane</keyword>
<gene>
    <name evidence="4" type="ORF">ACFOZ5_06060</name>
</gene>
<evidence type="ECO:0000256" key="2">
    <source>
        <dbReference type="SAM" id="Phobius"/>
    </source>
</evidence>
<feature type="chain" id="PRO_5045259201" evidence="3">
    <location>
        <begin position="25"/>
        <end position="462"/>
    </location>
</feature>
<proteinExistence type="predicted"/>
<feature type="signal peptide" evidence="3">
    <location>
        <begin position="1"/>
        <end position="24"/>
    </location>
</feature>
<dbReference type="RefSeq" id="WP_379886128.1">
    <property type="nucleotide sequence ID" value="NZ_JBHSDI010000010.1"/>
</dbReference>
<feature type="region of interest" description="Disordered" evidence="1">
    <location>
        <begin position="438"/>
        <end position="462"/>
    </location>
</feature>
<keyword evidence="2" id="KW-0812">Transmembrane</keyword>
<keyword evidence="5" id="KW-1185">Reference proteome</keyword>
<evidence type="ECO:0000256" key="1">
    <source>
        <dbReference type="SAM" id="MobiDB-lite"/>
    </source>
</evidence>
<evidence type="ECO:0000256" key="3">
    <source>
        <dbReference type="SAM" id="SignalP"/>
    </source>
</evidence>
<reference evidence="5" key="1">
    <citation type="journal article" date="2019" name="Int. J. Syst. Evol. Microbiol.">
        <title>The Global Catalogue of Microorganisms (GCM) 10K type strain sequencing project: providing services to taxonomists for standard genome sequencing and annotation.</title>
        <authorList>
            <consortium name="The Broad Institute Genomics Platform"/>
            <consortium name="The Broad Institute Genome Sequencing Center for Infectious Disease"/>
            <person name="Wu L."/>
            <person name="Ma J."/>
        </authorList>
    </citation>
    <scope>NUCLEOTIDE SEQUENCE [LARGE SCALE GENOMIC DNA]</scope>
    <source>
        <strain evidence="5">CECT 7297</strain>
    </source>
</reference>
<dbReference type="InterPro" id="IPR025738">
    <property type="entry name" value="BatD"/>
</dbReference>